<dbReference type="Gene3D" id="1.10.10.10">
    <property type="entry name" value="Winged helix-like DNA-binding domain superfamily/Winged helix DNA-binding domain"/>
    <property type="match status" value="1"/>
</dbReference>
<dbReference type="Proteomes" id="UP001595962">
    <property type="component" value="Unassembled WGS sequence"/>
</dbReference>
<dbReference type="InterPro" id="IPR013325">
    <property type="entry name" value="RNA_pol_sigma_r2"/>
</dbReference>
<evidence type="ECO:0000256" key="1">
    <source>
        <dbReference type="ARBA" id="ARBA00010641"/>
    </source>
</evidence>
<dbReference type="NCBIfam" id="TIGR02937">
    <property type="entry name" value="sigma70-ECF"/>
    <property type="match status" value="1"/>
</dbReference>
<keyword evidence="2" id="KW-0805">Transcription regulation</keyword>
<sequence>MQTKQQQPLELLQDIAPRLKRALQFWVRNKDDRADIYQETLTTMLERPEPERISNSLAYALTVAKHLVFRHSQPQLQSLQPEDDLVDPNTDLEQQLLAQEQQRLLQQALASLPPLRRDVLIRRRLKQQSREQIARELGISEEAVKKHISRALAQLASLHPSER</sequence>
<dbReference type="SUPFAM" id="SSF88659">
    <property type="entry name" value="Sigma3 and sigma4 domains of RNA polymerase sigma factors"/>
    <property type="match status" value="1"/>
</dbReference>
<accession>A0ABV9JPS7</accession>
<dbReference type="InterPro" id="IPR036388">
    <property type="entry name" value="WH-like_DNA-bd_sf"/>
</dbReference>
<evidence type="ECO:0000313" key="8">
    <source>
        <dbReference type="Proteomes" id="UP001595962"/>
    </source>
</evidence>
<dbReference type="RefSeq" id="WP_377335003.1">
    <property type="nucleotide sequence ID" value="NZ_JBHSGB010000012.1"/>
</dbReference>
<dbReference type="SUPFAM" id="SSF88946">
    <property type="entry name" value="Sigma2 domain of RNA polymerase sigma factors"/>
    <property type="match status" value="1"/>
</dbReference>
<keyword evidence="3" id="KW-0731">Sigma factor</keyword>
<gene>
    <name evidence="7" type="ORF">ACFO3I_14255</name>
</gene>
<dbReference type="Pfam" id="PF08281">
    <property type="entry name" value="Sigma70_r4_2"/>
    <property type="match status" value="1"/>
</dbReference>
<organism evidence="7 8">
    <name type="scientific">Rheinheimera marina</name>
    <dbReference type="NCBI Taxonomy" id="1774958"/>
    <lineage>
        <taxon>Bacteria</taxon>
        <taxon>Pseudomonadati</taxon>
        <taxon>Pseudomonadota</taxon>
        <taxon>Gammaproteobacteria</taxon>
        <taxon>Chromatiales</taxon>
        <taxon>Chromatiaceae</taxon>
        <taxon>Rheinheimera</taxon>
    </lineage>
</organism>
<name>A0ABV9JPS7_9GAMM</name>
<reference evidence="8" key="1">
    <citation type="journal article" date="2019" name="Int. J. Syst. Evol. Microbiol.">
        <title>The Global Catalogue of Microorganisms (GCM) 10K type strain sequencing project: providing services to taxonomists for standard genome sequencing and annotation.</title>
        <authorList>
            <consortium name="The Broad Institute Genomics Platform"/>
            <consortium name="The Broad Institute Genome Sequencing Center for Infectious Disease"/>
            <person name="Wu L."/>
            <person name="Ma J."/>
        </authorList>
    </citation>
    <scope>NUCLEOTIDE SEQUENCE [LARGE SCALE GENOMIC DNA]</scope>
    <source>
        <strain evidence="8">DT28</strain>
    </source>
</reference>
<dbReference type="PANTHER" id="PTHR43133">
    <property type="entry name" value="RNA POLYMERASE ECF-TYPE SIGMA FACTO"/>
    <property type="match status" value="1"/>
</dbReference>
<evidence type="ECO:0000259" key="6">
    <source>
        <dbReference type="Pfam" id="PF08281"/>
    </source>
</evidence>
<proteinExistence type="inferred from homology"/>
<dbReference type="EMBL" id="JBHSGB010000012">
    <property type="protein sequence ID" value="MFC4656174.1"/>
    <property type="molecule type" value="Genomic_DNA"/>
</dbReference>
<dbReference type="InterPro" id="IPR013324">
    <property type="entry name" value="RNA_pol_sigma_r3/r4-like"/>
</dbReference>
<evidence type="ECO:0000256" key="2">
    <source>
        <dbReference type="ARBA" id="ARBA00023015"/>
    </source>
</evidence>
<keyword evidence="5" id="KW-0804">Transcription</keyword>
<keyword evidence="8" id="KW-1185">Reference proteome</keyword>
<keyword evidence="4" id="KW-0238">DNA-binding</keyword>
<evidence type="ECO:0000313" key="7">
    <source>
        <dbReference type="EMBL" id="MFC4656174.1"/>
    </source>
</evidence>
<protein>
    <submittedName>
        <fullName evidence="7">RNA polymerase sigma factor</fullName>
    </submittedName>
</protein>
<comment type="similarity">
    <text evidence="1">Belongs to the sigma-70 factor family. ECF subfamily.</text>
</comment>
<evidence type="ECO:0000256" key="3">
    <source>
        <dbReference type="ARBA" id="ARBA00023082"/>
    </source>
</evidence>
<dbReference type="InterPro" id="IPR013249">
    <property type="entry name" value="RNA_pol_sigma70_r4_t2"/>
</dbReference>
<evidence type="ECO:0000256" key="5">
    <source>
        <dbReference type="ARBA" id="ARBA00023163"/>
    </source>
</evidence>
<comment type="caution">
    <text evidence="7">The sequence shown here is derived from an EMBL/GenBank/DDBJ whole genome shotgun (WGS) entry which is preliminary data.</text>
</comment>
<dbReference type="PANTHER" id="PTHR43133:SF8">
    <property type="entry name" value="RNA POLYMERASE SIGMA FACTOR HI_1459-RELATED"/>
    <property type="match status" value="1"/>
</dbReference>
<evidence type="ECO:0000256" key="4">
    <source>
        <dbReference type="ARBA" id="ARBA00023125"/>
    </source>
</evidence>
<feature type="domain" description="RNA polymerase sigma factor 70 region 4 type 2" evidence="6">
    <location>
        <begin position="103"/>
        <end position="155"/>
    </location>
</feature>
<dbReference type="InterPro" id="IPR039425">
    <property type="entry name" value="RNA_pol_sigma-70-like"/>
</dbReference>
<dbReference type="InterPro" id="IPR014284">
    <property type="entry name" value="RNA_pol_sigma-70_dom"/>
</dbReference>